<reference evidence="2 3" key="1">
    <citation type="submission" date="2020-08" db="EMBL/GenBank/DDBJ databases">
        <title>Genomic Encyclopedia of Type Strains, Phase IV (KMG-IV): sequencing the most valuable type-strain genomes for metagenomic binning, comparative biology and taxonomic classification.</title>
        <authorList>
            <person name="Goeker M."/>
        </authorList>
    </citation>
    <scope>NUCLEOTIDE SEQUENCE [LARGE SCALE GENOMIC DNA]</scope>
    <source>
        <strain evidence="2 3">DSM 101791</strain>
    </source>
</reference>
<evidence type="ECO:0000256" key="1">
    <source>
        <dbReference type="SAM" id="Phobius"/>
    </source>
</evidence>
<evidence type="ECO:0000313" key="2">
    <source>
        <dbReference type="EMBL" id="MBB5235941.1"/>
    </source>
</evidence>
<dbReference type="Proteomes" id="UP000525389">
    <property type="component" value="Unassembled WGS sequence"/>
</dbReference>
<dbReference type="EMBL" id="JACHFN010000018">
    <property type="protein sequence ID" value="MBB5235941.1"/>
    <property type="molecule type" value="Genomic_DNA"/>
</dbReference>
<keyword evidence="3" id="KW-1185">Reference proteome</keyword>
<dbReference type="AlphaFoldDB" id="A0A7W8LRI9"/>
<accession>A0A7W8LRI9</accession>
<keyword evidence="1" id="KW-0472">Membrane</keyword>
<dbReference type="RefSeq" id="WP_281378340.1">
    <property type="nucleotide sequence ID" value="NZ_JACHFN010000018.1"/>
</dbReference>
<name>A0A7W8LRI9_9DEIO</name>
<feature type="transmembrane region" description="Helical" evidence="1">
    <location>
        <begin position="21"/>
        <end position="42"/>
    </location>
</feature>
<organism evidence="2 3">
    <name type="scientific">Deinococcus budaensis</name>
    <dbReference type="NCBI Taxonomy" id="1665626"/>
    <lineage>
        <taxon>Bacteria</taxon>
        <taxon>Thermotogati</taxon>
        <taxon>Deinococcota</taxon>
        <taxon>Deinococci</taxon>
        <taxon>Deinococcales</taxon>
        <taxon>Deinococcaceae</taxon>
        <taxon>Deinococcus</taxon>
    </lineage>
</organism>
<protein>
    <submittedName>
        <fullName evidence="2">Uncharacterized protein</fullName>
    </submittedName>
</protein>
<comment type="caution">
    <text evidence="2">The sequence shown here is derived from an EMBL/GenBank/DDBJ whole genome shotgun (WGS) entry which is preliminary data.</text>
</comment>
<proteinExistence type="predicted"/>
<gene>
    <name evidence="2" type="ORF">HNQ09_003405</name>
</gene>
<keyword evidence="1" id="KW-1133">Transmembrane helix</keyword>
<sequence length="43" mass="4768">MARHRKDNPKRPRRQWKPGEAAVILTAIGTLLTGLAAFLNALN</sequence>
<evidence type="ECO:0000313" key="3">
    <source>
        <dbReference type="Proteomes" id="UP000525389"/>
    </source>
</evidence>
<keyword evidence="1" id="KW-0812">Transmembrane</keyword>